<dbReference type="Proteomes" id="UP000790709">
    <property type="component" value="Unassembled WGS sequence"/>
</dbReference>
<organism evidence="1 2">
    <name type="scientific">Leucogyrophana mollusca</name>
    <dbReference type="NCBI Taxonomy" id="85980"/>
    <lineage>
        <taxon>Eukaryota</taxon>
        <taxon>Fungi</taxon>
        <taxon>Dikarya</taxon>
        <taxon>Basidiomycota</taxon>
        <taxon>Agaricomycotina</taxon>
        <taxon>Agaricomycetes</taxon>
        <taxon>Agaricomycetidae</taxon>
        <taxon>Boletales</taxon>
        <taxon>Boletales incertae sedis</taxon>
        <taxon>Leucogyrophana</taxon>
    </lineage>
</organism>
<evidence type="ECO:0000313" key="1">
    <source>
        <dbReference type="EMBL" id="KAH7930523.1"/>
    </source>
</evidence>
<comment type="caution">
    <text evidence="1">The sequence shown here is derived from an EMBL/GenBank/DDBJ whole genome shotgun (WGS) entry which is preliminary data.</text>
</comment>
<accession>A0ACB8C175</accession>
<gene>
    <name evidence="1" type="ORF">BV22DRAFT_1054653</name>
</gene>
<evidence type="ECO:0000313" key="2">
    <source>
        <dbReference type="Proteomes" id="UP000790709"/>
    </source>
</evidence>
<protein>
    <submittedName>
        <fullName evidence="1">Uncharacterized protein</fullName>
    </submittedName>
</protein>
<name>A0ACB8C175_9AGAM</name>
<sequence length="287" mass="32701">MVRRIASQVHKQAARLLRAEYIKREPAWFKAVLDHPPLPLPPKAPPVRAEIEERLERRHLRPNAKLRPPKNHPLPIFYLEDEVRRQFFRDHPFEAFRAVSLVEGGAVEDEHPIKGKEWTRLGQRGRNPTPEDAVHFAVNLHRHHSMSLSVAYARAVAQFRSLRSEHDVATTFARMEAEAYGAVFDSEIDRTFEKEKKVYESEDRKVELDQGAMLARKRWKAILDVESGMGGWDRGQQYTSLWKQGVRPTYAPVAESSSSVETEALASTAPAGARRVAAGPDFMGVLR</sequence>
<keyword evidence="2" id="KW-1185">Reference proteome</keyword>
<reference evidence="1" key="1">
    <citation type="journal article" date="2021" name="New Phytol.">
        <title>Evolutionary innovations through gain and loss of genes in the ectomycorrhizal Boletales.</title>
        <authorList>
            <person name="Wu G."/>
            <person name="Miyauchi S."/>
            <person name="Morin E."/>
            <person name="Kuo A."/>
            <person name="Drula E."/>
            <person name="Varga T."/>
            <person name="Kohler A."/>
            <person name="Feng B."/>
            <person name="Cao Y."/>
            <person name="Lipzen A."/>
            <person name="Daum C."/>
            <person name="Hundley H."/>
            <person name="Pangilinan J."/>
            <person name="Johnson J."/>
            <person name="Barry K."/>
            <person name="LaButti K."/>
            <person name="Ng V."/>
            <person name="Ahrendt S."/>
            <person name="Min B."/>
            <person name="Choi I.G."/>
            <person name="Park H."/>
            <person name="Plett J.M."/>
            <person name="Magnuson J."/>
            <person name="Spatafora J.W."/>
            <person name="Nagy L.G."/>
            <person name="Henrissat B."/>
            <person name="Grigoriev I.V."/>
            <person name="Yang Z.L."/>
            <person name="Xu J."/>
            <person name="Martin F.M."/>
        </authorList>
    </citation>
    <scope>NUCLEOTIDE SEQUENCE</scope>
    <source>
        <strain evidence="1">KUC20120723A-06</strain>
    </source>
</reference>
<dbReference type="EMBL" id="MU266331">
    <property type="protein sequence ID" value="KAH7930523.1"/>
    <property type="molecule type" value="Genomic_DNA"/>
</dbReference>
<proteinExistence type="predicted"/>